<feature type="compositionally biased region" description="Basic and acidic residues" evidence="1">
    <location>
        <begin position="290"/>
        <end position="302"/>
    </location>
</feature>
<dbReference type="Proteomes" id="UP000247409">
    <property type="component" value="Unassembled WGS sequence"/>
</dbReference>
<evidence type="ECO:0000313" key="3">
    <source>
        <dbReference type="Proteomes" id="UP000247409"/>
    </source>
</evidence>
<feature type="compositionally biased region" description="Polar residues" evidence="1">
    <location>
        <begin position="203"/>
        <end position="212"/>
    </location>
</feature>
<reference evidence="2 3" key="1">
    <citation type="journal article" date="2018" name="Mol. Biol. Evol.">
        <title>Analysis of the draft genome of the red seaweed Gracilariopsis chorda provides insights into genome size evolution in Rhodophyta.</title>
        <authorList>
            <person name="Lee J."/>
            <person name="Yang E.C."/>
            <person name="Graf L."/>
            <person name="Yang J.H."/>
            <person name="Qiu H."/>
            <person name="Zel Zion U."/>
            <person name="Chan C.X."/>
            <person name="Stephens T.G."/>
            <person name="Weber A.P.M."/>
            <person name="Boo G.H."/>
            <person name="Boo S.M."/>
            <person name="Kim K.M."/>
            <person name="Shin Y."/>
            <person name="Jung M."/>
            <person name="Lee S.J."/>
            <person name="Yim H.S."/>
            <person name="Lee J.H."/>
            <person name="Bhattacharya D."/>
            <person name="Yoon H.S."/>
        </authorList>
    </citation>
    <scope>NUCLEOTIDE SEQUENCE [LARGE SCALE GENOMIC DNA]</scope>
    <source>
        <strain evidence="2 3">SKKU-2015</strain>
        <tissue evidence="2">Whole body</tissue>
    </source>
</reference>
<sequence length="387" mass="43260">MPGQQDVSGFEQNAALRRGTRNRIAKRRPDFVDPFSLRKKRKLKNEADELVSALSPCSEEGSLKQDSLHNLPVTEAKEKSNTFSRLERVRFDSERVQSLPTSNPKVKVIIRLSPATEMESLKKSAPAEPVVKLRLRLRAAAPKANPQTNGCPLPVSASSPEVGPHCPDNNLIQNPNGPQRLQVSRRSKLKTNKAVPAVGPQDNYMNNMNSKKAQCCPNLKKHKVSRTSKNGRNSGEHPQKRDAVSYREELAIPSASHQDDVGPMVHIHNMNPSSSPAYALSNNKDGSFAPKKDPAPSVDVKRKPGVRKMHESQNTSAPKVNLKLASRVSSLPIRKRPYMREVTFFIEFQALSRMFATDYAYSSFIQTGFIHFEVTRDRQSYEHLHAS</sequence>
<evidence type="ECO:0000256" key="1">
    <source>
        <dbReference type="SAM" id="MobiDB-lite"/>
    </source>
</evidence>
<comment type="caution">
    <text evidence="2">The sequence shown here is derived from an EMBL/GenBank/DDBJ whole genome shotgun (WGS) entry which is preliminary data.</text>
</comment>
<dbReference type="AlphaFoldDB" id="A0A2V3ICA6"/>
<feature type="compositionally biased region" description="Polar residues" evidence="1">
    <location>
        <begin position="1"/>
        <end position="11"/>
    </location>
</feature>
<feature type="compositionally biased region" description="Basic and acidic residues" evidence="1">
    <location>
        <begin position="234"/>
        <end position="243"/>
    </location>
</feature>
<feature type="region of interest" description="Disordered" evidence="1">
    <location>
        <begin position="255"/>
        <end position="317"/>
    </location>
</feature>
<feature type="region of interest" description="Disordered" evidence="1">
    <location>
        <begin position="56"/>
        <end position="82"/>
    </location>
</feature>
<dbReference type="EMBL" id="NBIV01000506">
    <property type="protein sequence ID" value="PXF39701.1"/>
    <property type="molecule type" value="Genomic_DNA"/>
</dbReference>
<feature type="region of interest" description="Disordered" evidence="1">
    <location>
        <begin position="141"/>
        <end position="162"/>
    </location>
</feature>
<keyword evidence="3" id="KW-1185">Reference proteome</keyword>
<feature type="region of interest" description="Disordered" evidence="1">
    <location>
        <begin position="188"/>
        <end position="243"/>
    </location>
</feature>
<dbReference type="OrthoDB" id="10631028at2759"/>
<gene>
    <name evidence="2" type="ORF">BWQ96_10601</name>
</gene>
<feature type="region of interest" description="Disordered" evidence="1">
    <location>
        <begin position="1"/>
        <end position="31"/>
    </location>
</feature>
<accession>A0A2V3ICA6</accession>
<protein>
    <submittedName>
        <fullName evidence="2">Uncharacterized protein</fullName>
    </submittedName>
</protein>
<feature type="compositionally biased region" description="Polar residues" evidence="1">
    <location>
        <begin position="270"/>
        <end position="285"/>
    </location>
</feature>
<proteinExistence type="predicted"/>
<evidence type="ECO:0000313" key="2">
    <source>
        <dbReference type="EMBL" id="PXF39701.1"/>
    </source>
</evidence>
<name>A0A2V3ICA6_9FLOR</name>
<organism evidence="2 3">
    <name type="scientific">Gracilariopsis chorda</name>
    <dbReference type="NCBI Taxonomy" id="448386"/>
    <lineage>
        <taxon>Eukaryota</taxon>
        <taxon>Rhodophyta</taxon>
        <taxon>Florideophyceae</taxon>
        <taxon>Rhodymeniophycidae</taxon>
        <taxon>Gracilariales</taxon>
        <taxon>Gracilariaceae</taxon>
        <taxon>Gracilariopsis</taxon>
    </lineage>
</organism>